<accession>F3L1Y2</accession>
<dbReference type="STRING" id="2518989.IMCC3088_1472"/>
<dbReference type="EMBL" id="AEIG01000037">
    <property type="protein sequence ID" value="EGG29660.1"/>
    <property type="molecule type" value="Genomic_DNA"/>
</dbReference>
<keyword evidence="3 5" id="KW-0663">Pyridoxal phosphate</keyword>
<dbReference type="PANTHER" id="PTHR14084:SF0">
    <property type="entry name" value="KYNURENINASE"/>
    <property type="match status" value="1"/>
</dbReference>
<comment type="subunit">
    <text evidence="5">Homodimer.</text>
</comment>
<dbReference type="UniPathway" id="UPA00334">
    <property type="reaction ID" value="UER00455"/>
</dbReference>
<dbReference type="OrthoDB" id="9812626at2"/>
<dbReference type="UniPathway" id="UPA00253">
    <property type="reaction ID" value="UER00329"/>
</dbReference>
<dbReference type="GO" id="GO:0030429">
    <property type="term" value="F:kynureninase activity"/>
    <property type="evidence" value="ECO:0007669"/>
    <property type="project" value="UniProtKB-UniRule"/>
</dbReference>
<protein>
    <recommendedName>
        <fullName evidence="4 5">Kynureninase</fullName>
        <ecNumber evidence="4 5">3.7.1.3</ecNumber>
    </recommendedName>
</protein>
<dbReference type="Gene3D" id="3.90.1150.10">
    <property type="entry name" value="Aspartate Aminotransferase, domain 1"/>
    <property type="match status" value="1"/>
</dbReference>
<dbReference type="EC" id="3.7.1.3" evidence="4 5"/>
<evidence type="ECO:0000256" key="5">
    <source>
        <dbReference type="PIRNR" id="PIRNR038800"/>
    </source>
</evidence>
<comment type="pathway">
    <text evidence="5">Cofactor biosynthesis; NAD(+) biosynthesis; quinolinate from L-kynurenine: step 2/3.</text>
</comment>
<dbReference type="SUPFAM" id="SSF53383">
    <property type="entry name" value="PLP-dependent transferases"/>
    <property type="match status" value="1"/>
</dbReference>
<comment type="catalytic activity">
    <reaction evidence="5">
        <text>3-hydroxy-L-kynurenine + H2O = 3-hydroxyanthranilate + L-alanine + H(+)</text>
        <dbReference type="Rhea" id="RHEA:25143"/>
        <dbReference type="ChEBI" id="CHEBI:15377"/>
        <dbReference type="ChEBI" id="CHEBI:15378"/>
        <dbReference type="ChEBI" id="CHEBI:36559"/>
        <dbReference type="ChEBI" id="CHEBI:57972"/>
        <dbReference type="ChEBI" id="CHEBI:58125"/>
        <dbReference type="EC" id="3.7.1.3"/>
    </reaction>
</comment>
<dbReference type="GO" id="GO:0030170">
    <property type="term" value="F:pyridoxal phosphate binding"/>
    <property type="evidence" value="ECO:0007669"/>
    <property type="project" value="UniProtKB-UniRule"/>
</dbReference>
<dbReference type="InterPro" id="IPR015424">
    <property type="entry name" value="PyrdxlP-dep_Trfase"/>
</dbReference>
<keyword evidence="2 5" id="KW-0378">Hydrolase</keyword>
<comment type="catalytic activity">
    <reaction evidence="5">
        <text>L-kynurenine + H2O = anthranilate + L-alanine + H(+)</text>
        <dbReference type="Rhea" id="RHEA:16813"/>
        <dbReference type="ChEBI" id="CHEBI:15377"/>
        <dbReference type="ChEBI" id="CHEBI:15378"/>
        <dbReference type="ChEBI" id="CHEBI:16567"/>
        <dbReference type="ChEBI" id="CHEBI:57959"/>
        <dbReference type="ChEBI" id="CHEBI:57972"/>
        <dbReference type="EC" id="3.7.1.3"/>
    </reaction>
</comment>
<dbReference type="GO" id="GO:0019441">
    <property type="term" value="P:L-tryptophan catabolic process to kynurenine"/>
    <property type="evidence" value="ECO:0007669"/>
    <property type="project" value="TreeGrafter"/>
</dbReference>
<evidence type="ECO:0000313" key="7">
    <source>
        <dbReference type="Proteomes" id="UP000005615"/>
    </source>
</evidence>
<dbReference type="RefSeq" id="WP_009575769.1">
    <property type="nucleotide sequence ID" value="NZ_AEIG01000037.1"/>
</dbReference>
<dbReference type="InterPro" id="IPR010111">
    <property type="entry name" value="Kynureninase"/>
</dbReference>
<sequence>MIDIERQALRLDEHDALKSYKARFELPEATIYLDGNSLGPLSLAALRALNTCARDQWGKDLIKSWNIHDWIGLPQRIGAALAPLLGATQDQLIVCDSISVNLFKLLTRVLSASERKRVLLQADNFPTDNYVAQGLAEFARGDILLSYHQTNDIVEHLDSDVAAVVLSHVNYKTGERYDIKTICEQAHLAGAIVICDLAHSAGVLKIDLHAWQVDFAVGCGYKYLNGGPGAPGFIYAARPDALIGRSALQGWMGHQAPFAFDHDYSQASDMRSFLVGTPPVLSMAALLGALTDFQELTLPQLEQKALALGDLFLTSLSNLGLDEELRLVTPREHAQRGAQLSFEHENAYALCQALIAEGVIGDFRAPNVLRFGFSPLFLSFADVVEAALKLHEIVRCKSYLDERFLRRNTVT</sequence>
<comment type="caution">
    <text evidence="6">The sequence shown here is derived from an EMBL/GenBank/DDBJ whole genome shotgun (WGS) entry which is preliminary data.</text>
</comment>
<evidence type="ECO:0000313" key="6">
    <source>
        <dbReference type="EMBL" id="EGG29660.1"/>
    </source>
</evidence>
<dbReference type="eggNOG" id="COG3844">
    <property type="taxonomic scope" value="Bacteria"/>
</dbReference>
<evidence type="ECO:0000256" key="2">
    <source>
        <dbReference type="ARBA" id="ARBA00022801"/>
    </source>
</evidence>
<dbReference type="InterPro" id="IPR015421">
    <property type="entry name" value="PyrdxlP-dep_Trfase_major"/>
</dbReference>
<evidence type="ECO:0000256" key="1">
    <source>
        <dbReference type="ARBA" id="ARBA00022642"/>
    </source>
</evidence>
<dbReference type="GO" id="GO:0009435">
    <property type="term" value="P:NAD+ biosynthetic process"/>
    <property type="evidence" value="ECO:0007669"/>
    <property type="project" value="UniProtKB-UniRule"/>
</dbReference>
<reference evidence="6 7" key="1">
    <citation type="journal article" date="2011" name="J. Bacteriol.">
        <title>Genome sequence of strain IMCC3088, a proteorhodopsin-containing marine bacterium belonging to the OM60/NOR5 clade.</title>
        <authorList>
            <person name="Jang Y."/>
            <person name="Oh H.M."/>
            <person name="Kang I."/>
            <person name="Lee K."/>
            <person name="Yang S.J."/>
            <person name="Cho J.C."/>
        </authorList>
    </citation>
    <scope>NUCLEOTIDE SEQUENCE [LARGE SCALE GENOMIC DNA]</scope>
    <source>
        <strain evidence="6 7">IMCC3088</strain>
    </source>
</reference>
<organism evidence="6 7">
    <name type="scientific">Aequoribacter fuscus</name>
    <dbReference type="NCBI Taxonomy" id="2518989"/>
    <lineage>
        <taxon>Bacteria</taxon>
        <taxon>Pseudomonadati</taxon>
        <taxon>Pseudomonadota</taxon>
        <taxon>Gammaproteobacteria</taxon>
        <taxon>Cellvibrionales</taxon>
        <taxon>Halieaceae</taxon>
        <taxon>Aequoribacter</taxon>
    </lineage>
</organism>
<dbReference type="NCBIfam" id="TIGR01814">
    <property type="entry name" value="kynureninase"/>
    <property type="match status" value="1"/>
</dbReference>
<proteinExistence type="inferred from homology"/>
<dbReference type="GO" id="GO:0097053">
    <property type="term" value="P:L-kynurenine catabolic process"/>
    <property type="evidence" value="ECO:0007669"/>
    <property type="project" value="UniProtKB-UniPathway"/>
</dbReference>
<dbReference type="Proteomes" id="UP000005615">
    <property type="component" value="Unassembled WGS sequence"/>
</dbReference>
<comment type="similarity">
    <text evidence="5">Belongs to the kynureninase family.</text>
</comment>
<name>F3L1Y2_9GAMM</name>
<evidence type="ECO:0000256" key="4">
    <source>
        <dbReference type="NCBIfam" id="TIGR01814"/>
    </source>
</evidence>
<keyword evidence="1 5" id="KW-0662">Pyridine nucleotide biosynthesis</keyword>
<dbReference type="InterPro" id="IPR015422">
    <property type="entry name" value="PyrdxlP-dep_Trfase_small"/>
</dbReference>
<dbReference type="Gene3D" id="3.40.640.10">
    <property type="entry name" value="Type I PLP-dependent aspartate aminotransferase-like (Major domain)"/>
    <property type="match status" value="1"/>
</dbReference>
<comment type="cofactor">
    <cofactor evidence="5">
        <name>pyridoxal 5'-phosphate</name>
        <dbReference type="ChEBI" id="CHEBI:597326"/>
    </cofactor>
</comment>
<keyword evidence="7" id="KW-1185">Reference proteome</keyword>
<gene>
    <name evidence="6" type="ORF">IMCC3088_1472</name>
</gene>
<dbReference type="PANTHER" id="PTHR14084">
    <property type="entry name" value="KYNURENINASE"/>
    <property type="match status" value="1"/>
</dbReference>
<dbReference type="GO" id="GO:0005737">
    <property type="term" value="C:cytoplasm"/>
    <property type="evidence" value="ECO:0007669"/>
    <property type="project" value="UniProtKB-UniRule"/>
</dbReference>
<dbReference type="PIRSF" id="PIRSF038800">
    <property type="entry name" value="KYNU"/>
    <property type="match status" value="1"/>
</dbReference>
<dbReference type="Pfam" id="PF22580">
    <property type="entry name" value="KYNU_C"/>
    <property type="match status" value="1"/>
</dbReference>
<comment type="pathway">
    <text evidence="5">Amino-acid degradation; L-kynurenine degradation; L-alanine and anthranilate from L-kynurenine: step 1/1.</text>
</comment>
<comment type="function">
    <text evidence="5">Catalyzes the cleavage of L-kynurenine (L-Kyn) and L-3-hydroxykynurenine (L-3OHKyn) into anthranilic acid (AA) and 3-hydroxyanthranilic acid (3-OHAA), respectively.</text>
</comment>
<dbReference type="AlphaFoldDB" id="F3L1Y2"/>
<evidence type="ECO:0000256" key="3">
    <source>
        <dbReference type="ARBA" id="ARBA00022898"/>
    </source>
</evidence>
<dbReference type="GO" id="GO:0043420">
    <property type="term" value="P:anthranilate metabolic process"/>
    <property type="evidence" value="ECO:0007669"/>
    <property type="project" value="TreeGrafter"/>
</dbReference>